<sequence length="357" mass="39617">MPSFFQYILLASILGLVSGCMNTHVANKEQIEFRAQEQAGKSDATPEEAIAQAEKAYEAALVNDLGFYAPSHMEQAKVKLAEAVKISKKIALPEDRLAAISAAFAASKLIADAYENKNTALTQLSKVFDHQKVLLEINADAVHPKLYRKAVNKLEGLIRDIEGGLLAEVKDNEAKVLGYFAYVEVETMKATYLNKAIEKLDEAESIDAEDFAEVSYEKAEEAIDYASDFIENNYRDRENVKRLSHKAYTQAMRAYYIAEESAKIVEIDEEEAEQYILYVESLLQRINEEAGVSDIEAMPLREQSRSLAEAFKAGATSITTSAVESAVVPSQTSVPEAPIQENTPSLYVEFDEEVSEE</sequence>
<reference evidence="4 5" key="1">
    <citation type="submission" date="2019-11" db="EMBL/GenBank/DDBJ databases">
        <authorList>
            <person name="Holert J."/>
        </authorList>
    </citation>
    <scope>NUCLEOTIDE SEQUENCE [LARGE SCALE GENOMIC DNA]</scope>
    <source>
        <strain evidence="2">BC3_2A</strain>
        <strain evidence="3">SB11_1A</strain>
    </source>
</reference>
<evidence type="ECO:0000313" key="4">
    <source>
        <dbReference type="Proteomes" id="UP000435877"/>
    </source>
</evidence>
<proteinExistence type="predicted"/>
<evidence type="ECO:0000313" key="2">
    <source>
        <dbReference type="EMBL" id="CAA0103122.1"/>
    </source>
</evidence>
<evidence type="ECO:0000256" key="1">
    <source>
        <dbReference type="SAM" id="MobiDB-lite"/>
    </source>
</evidence>
<feature type="compositionally biased region" description="Polar residues" evidence="1">
    <location>
        <begin position="326"/>
        <end position="345"/>
    </location>
</feature>
<dbReference type="EMBL" id="CACSIK010000004">
    <property type="protein sequence ID" value="CAA0113710.1"/>
    <property type="molecule type" value="Genomic_DNA"/>
</dbReference>
<evidence type="ECO:0000313" key="5">
    <source>
        <dbReference type="Proteomes" id="UP000439591"/>
    </source>
</evidence>
<name>A0A5S9Q765_9GAMM</name>
<dbReference type="OrthoDB" id="6120247at2"/>
<dbReference type="Proteomes" id="UP000435877">
    <property type="component" value="Unassembled WGS sequence"/>
</dbReference>
<accession>A0A5S9Q765</accession>
<gene>
    <name evidence="3" type="ORF">IHBHHGIJ_03466</name>
    <name evidence="2" type="ORF">KFEGEMFD_01975</name>
</gene>
<dbReference type="EMBL" id="CACSIM010000003">
    <property type="protein sequence ID" value="CAA0103122.1"/>
    <property type="molecule type" value="Genomic_DNA"/>
</dbReference>
<keyword evidence="4" id="KW-1185">Reference proteome</keyword>
<feature type="region of interest" description="Disordered" evidence="1">
    <location>
        <begin position="326"/>
        <end position="357"/>
    </location>
</feature>
<dbReference type="RefSeq" id="WP_159270242.1">
    <property type="nucleotide sequence ID" value="NZ_CACSIK010000004.1"/>
</dbReference>
<organism evidence="3 4">
    <name type="scientific">Zhongshania aliphaticivorans</name>
    <dbReference type="NCBI Taxonomy" id="1470434"/>
    <lineage>
        <taxon>Bacteria</taxon>
        <taxon>Pseudomonadati</taxon>
        <taxon>Pseudomonadota</taxon>
        <taxon>Gammaproteobacteria</taxon>
        <taxon>Cellvibrionales</taxon>
        <taxon>Spongiibacteraceae</taxon>
        <taxon>Zhongshania</taxon>
    </lineage>
</organism>
<dbReference type="Proteomes" id="UP000439591">
    <property type="component" value="Unassembled WGS sequence"/>
</dbReference>
<dbReference type="AlphaFoldDB" id="A0A5S9Q765"/>
<evidence type="ECO:0000313" key="3">
    <source>
        <dbReference type="EMBL" id="CAA0113710.1"/>
    </source>
</evidence>
<protein>
    <submittedName>
        <fullName evidence="3">Uncharacterized protein</fullName>
    </submittedName>
</protein>